<keyword evidence="2" id="KW-0175">Coiled coil</keyword>
<dbReference type="AlphaFoldDB" id="A0A5M3N2C3"/>
<name>A0A5M3N2C3_CONPW</name>
<evidence type="ECO:0000256" key="3">
    <source>
        <dbReference type="SAM" id="MobiDB-lite"/>
    </source>
</evidence>
<dbReference type="OMA" id="FCEIRAN"/>
<dbReference type="Pfam" id="PF02114">
    <property type="entry name" value="Phosducin"/>
    <property type="match status" value="1"/>
</dbReference>
<feature type="region of interest" description="Disordered" evidence="3">
    <location>
        <begin position="1"/>
        <end position="49"/>
    </location>
</feature>
<dbReference type="KEGG" id="cput:CONPUDRAFT_98603"/>
<comment type="similarity">
    <text evidence="1">Belongs to the phosducin family.</text>
</comment>
<evidence type="ECO:0000256" key="1">
    <source>
        <dbReference type="ARBA" id="ARBA00009686"/>
    </source>
</evidence>
<dbReference type="PANTHER" id="PTHR45809:SF3">
    <property type="entry name" value="VIRAL IAP-ASSOCIATED FACTOR HOMOLOG"/>
    <property type="match status" value="1"/>
</dbReference>
<comment type="caution">
    <text evidence="5">The sequence shown here is derived from an EMBL/GenBank/DDBJ whole genome shotgun (WGS) entry which is preliminary data.</text>
</comment>
<gene>
    <name evidence="5" type="ORF">CONPUDRAFT_98603</name>
</gene>
<dbReference type="GeneID" id="19211889"/>
<dbReference type="PANTHER" id="PTHR45809">
    <property type="entry name" value="VIRAL IAP-ASSOCIATED FACTOR HOMOLOG"/>
    <property type="match status" value="1"/>
</dbReference>
<accession>A0A5M3N2C3</accession>
<evidence type="ECO:0000313" key="6">
    <source>
        <dbReference type="Proteomes" id="UP000053558"/>
    </source>
</evidence>
<dbReference type="SUPFAM" id="SSF52833">
    <property type="entry name" value="Thioredoxin-like"/>
    <property type="match status" value="1"/>
</dbReference>
<organism evidence="5 6">
    <name type="scientific">Coniophora puteana (strain RWD-64-598)</name>
    <name type="common">Brown rot fungus</name>
    <dbReference type="NCBI Taxonomy" id="741705"/>
    <lineage>
        <taxon>Eukaryota</taxon>
        <taxon>Fungi</taxon>
        <taxon>Dikarya</taxon>
        <taxon>Basidiomycota</taxon>
        <taxon>Agaricomycotina</taxon>
        <taxon>Agaricomycetes</taxon>
        <taxon>Agaricomycetidae</taxon>
        <taxon>Boletales</taxon>
        <taxon>Coniophorineae</taxon>
        <taxon>Coniophoraceae</taxon>
        <taxon>Coniophora</taxon>
    </lineage>
</organism>
<evidence type="ECO:0000256" key="2">
    <source>
        <dbReference type="SAM" id="Coils"/>
    </source>
</evidence>
<dbReference type="EMBL" id="JH711574">
    <property type="protein sequence ID" value="EIW85518.1"/>
    <property type="molecule type" value="Genomic_DNA"/>
</dbReference>
<dbReference type="GO" id="GO:0006457">
    <property type="term" value="P:protein folding"/>
    <property type="evidence" value="ECO:0007669"/>
    <property type="project" value="TreeGrafter"/>
</dbReference>
<dbReference type="InterPro" id="IPR051498">
    <property type="entry name" value="Phosducin-like_chap/apop_reg"/>
</dbReference>
<evidence type="ECO:0000313" key="5">
    <source>
        <dbReference type="EMBL" id="EIW85518.1"/>
    </source>
</evidence>
<evidence type="ECO:0000259" key="4">
    <source>
        <dbReference type="Pfam" id="PF02114"/>
    </source>
</evidence>
<proteinExistence type="inferred from homology"/>
<dbReference type="GO" id="GO:0005737">
    <property type="term" value="C:cytoplasm"/>
    <property type="evidence" value="ECO:0007669"/>
    <property type="project" value="TreeGrafter"/>
</dbReference>
<keyword evidence="6" id="KW-1185">Reference proteome</keyword>
<feature type="coiled-coil region" evidence="2">
    <location>
        <begin position="53"/>
        <end position="80"/>
    </location>
</feature>
<reference evidence="6" key="1">
    <citation type="journal article" date="2012" name="Science">
        <title>The Paleozoic origin of enzymatic lignin decomposition reconstructed from 31 fungal genomes.</title>
        <authorList>
            <person name="Floudas D."/>
            <person name="Binder M."/>
            <person name="Riley R."/>
            <person name="Barry K."/>
            <person name="Blanchette R.A."/>
            <person name="Henrissat B."/>
            <person name="Martinez A.T."/>
            <person name="Otillar R."/>
            <person name="Spatafora J.W."/>
            <person name="Yadav J.S."/>
            <person name="Aerts A."/>
            <person name="Benoit I."/>
            <person name="Boyd A."/>
            <person name="Carlson A."/>
            <person name="Copeland A."/>
            <person name="Coutinho P.M."/>
            <person name="de Vries R.P."/>
            <person name="Ferreira P."/>
            <person name="Findley K."/>
            <person name="Foster B."/>
            <person name="Gaskell J."/>
            <person name="Glotzer D."/>
            <person name="Gorecki P."/>
            <person name="Heitman J."/>
            <person name="Hesse C."/>
            <person name="Hori C."/>
            <person name="Igarashi K."/>
            <person name="Jurgens J.A."/>
            <person name="Kallen N."/>
            <person name="Kersten P."/>
            <person name="Kohler A."/>
            <person name="Kuees U."/>
            <person name="Kumar T.K.A."/>
            <person name="Kuo A."/>
            <person name="LaButti K."/>
            <person name="Larrondo L.F."/>
            <person name="Lindquist E."/>
            <person name="Ling A."/>
            <person name="Lombard V."/>
            <person name="Lucas S."/>
            <person name="Lundell T."/>
            <person name="Martin R."/>
            <person name="McLaughlin D.J."/>
            <person name="Morgenstern I."/>
            <person name="Morin E."/>
            <person name="Murat C."/>
            <person name="Nagy L.G."/>
            <person name="Nolan M."/>
            <person name="Ohm R.A."/>
            <person name="Patyshakuliyeva A."/>
            <person name="Rokas A."/>
            <person name="Ruiz-Duenas F.J."/>
            <person name="Sabat G."/>
            <person name="Salamov A."/>
            <person name="Samejima M."/>
            <person name="Schmutz J."/>
            <person name="Slot J.C."/>
            <person name="St John F."/>
            <person name="Stenlid J."/>
            <person name="Sun H."/>
            <person name="Sun S."/>
            <person name="Syed K."/>
            <person name="Tsang A."/>
            <person name="Wiebenga A."/>
            <person name="Young D."/>
            <person name="Pisabarro A."/>
            <person name="Eastwood D.C."/>
            <person name="Martin F."/>
            <person name="Cullen D."/>
            <person name="Grigoriev I.V."/>
            <person name="Hibbett D.S."/>
        </authorList>
    </citation>
    <scope>NUCLEOTIDE SEQUENCE [LARGE SCALE GENOMIC DNA]</scope>
    <source>
        <strain evidence="6">RWD-64-598 SS2</strain>
    </source>
</reference>
<feature type="region of interest" description="Disordered" evidence="3">
    <location>
        <begin position="212"/>
        <end position="272"/>
    </location>
</feature>
<protein>
    <submittedName>
        <fullName evidence="5">Thioredoxin-like protein</fullName>
    </submittedName>
</protein>
<dbReference type="RefSeq" id="XP_007764980.1">
    <property type="nucleotide sequence ID" value="XM_007766790.1"/>
</dbReference>
<feature type="domain" description="Phosducin" evidence="4">
    <location>
        <begin position="59"/>
        <end position="185"/>
    </location>
</feature>
<dbReference type="Proteomes" id="UP000053558">
    <property type="component" value="Unassembled WGS sequence"/>
</dbReference>
<dbReference type="Gene3D" id="3.40.30.10">
    <property type="entry name" value="Glutaredoxin"/>
    <property type="match status" value="1"/>
</dbReference>
<sequence>MNINYNEDTEFNDALRKHGIIPQRETTPPTPSPPGSPKLEDTLDDLGDDELKALEEDVNNEEMERTIEAYRRQRAAEERREQKRARFGSIIPINRDEYTREVTEASKVDEEGDEEESGTGVICFLYKDGIPRSDRTFEHVRALATKYPRSKFVAIVGNKCIENLPDTRIPMFIIYRKGEIRNQLLSWGSDKERRMEELEALLILCGAIDVPERPPANQNKNDSDIEDEEDEARDRDPSSRMRSAATSTNARTPKNVRASVKDDSDSEFEFDM</sequence>
<dbReference type="InterPro" id="IPR036249">
    <property type="entry name" value="Thioredoxin-like_sf"/>
</dbReference>
<dbReference type="InterPro" id="IPR024253">
    <property type="entry name" value="Phosducin_thioredoxin-like_dom"/>
</dbReference>
<dbReference type="OrthoDB" id="45518at2759"/>